<keyword evidence="2" id="KW-1185">Reference proteome</keyword>
<proteinExistence type="predicted"/>
<dbReference type="RefSeq" id="WP_269280574.1">
    <property type="nucleotide sequence ID" value="NZ_JAPVOI010000004.1"/>
</dbReference>
<dbReference type="Proteomes" id="UP001079430">
    <property type="component" value="Unassembled WGS sequence"/>
</dbReference>
<dbReference type="EMBL" id="JAPVOI010000004">
    <property type="protein sequence ID" value="MCZ4091147.1"/>
    <property type="molecule type" value="Genomic_DNA"/>
</dbReference>
<sequence>MLYLDKRIDPAVSRPVRIRSDQALGAIREAGPNREKVIECLQRK</sequence>
<evidence type="ECO:0000313" key="1">
    <source>
        <dbReference type="EMBL" id="MCZ4091147.1"/>
    </source>
</evidence>
<accession>A0ABT4KGN6</accession>
<gene>
    <name evidence="1" type="ORF">O3W52_14055</name>
</gene>
<name>A0ABT4KGN6_9HYPH</name>
<comment type="caution">
    <text evidence="1">The sequence shown here is derived from an EMBL/GenBank/DDBJ whole genome shotgun (WGS) entry which is preliminary data.</text>
</comment>
<organism evidence="1 2">
    <name type="scientific">Sinorhizobium psoraleae</name>
    <dbReference type="NCBI Taxonomy" id="520838"/>
    <lineage>
        <taxon>Bacteria</taxon>
        <taxon>Pseudomonadati</taxon>
        <taxon>Pseudomonadota</taxon>
        <taxon>Alphaproteobacteria</taxon>
        <taxon>Hyphomicrobiales</taxon>
        <taxon>Rhizobiaceae</taxon>
        <taxon>Sinorhizobium/Ensifer group</taxon>
        <taxon>Sinorhizobium</taxon>
    </lineage>
</organism>
<protein>
    <submittedName>
        <fullName evidence="1">Uncharacterized protein</fullName>
    </submittedName>
</protein>
<evidence type="ECO:0000313" key="2">
    <source>
        <dbReference type="Proteomes" id="UP001079430"/>
    </source>
</evidence>
<reference evidence="1" key="1">
    <citation type="submission" date="2022-10" db="EMBL/GenBank/DDBJ databases">
        <title>Whole genome sequencing of three plant growth promoting bacteria isolated from Vachellia tortilis subsp. raddiana in Morocco.</title>
        <authorList>
            <person name="Hnini M."/>
            <person name="Zouagui R."/>
            <person name="Zouagui H."/>
            <person name="Chemao Elfihri M.-W."/>
            <person name="Ibrahimi A."/>
            <person name="Sbabou L."/>
            <person name="Aurag J."/>
        </authorList>
    </citation>
    <scope>NUCLEOTIDE SEQUENCE</scope>
    <source>
        <strain evidence="1">LMR678</strain>
    </source>
</reference>